<dbReference type="InterPro" id="IPR003835">
    <property type="entry name" value="Glyco_trans_19"/>
</dbReference>
<dbReference type="PANTHER" id="PTHR30372:SF4">
    <property type="entry name" value="LIPID-A-DISACCHARIDE SYNTHASE, MITOCHONDRIAL-RELATED"/>
    <property type="match status" value="1"/>
</dbReference>
<comment type="caution">
    <text evidence="12">The sequence shown here is derived from an EMBL/GenBank/DDBJ whole genome shotgun (WGS) entry which is preliminary data.</text>
</comment>
<sequence>MAEARRIFIVAGEHSGDVLGAKLMEALKAQAGADAFEFAGVGGDKMHAAGLASIFPLSDVAVMGPAAILARLPKLVRRVWRAVDAALAYNPHAVIIVDSPEFTHPIAKRIRRQRPDIPIVDYVSPSVWAWRPGRAKKMRPYVDHLLALLPFEPAAHERLGGPPCSYVGHPLIERAPWIDSLDATGFRARLGIAPGRPVLLVLPGSRTSEVSRLMQPFGETVLALGQKIGPFSMLLPAVPHVRGMVEEAIADWPNKPHLLEGDEDKFTAFRLADAALAASGTVTLELGVAGTPMVVAYRVDPFAARLRFLLKVHSVVLANLVLGENAFPELLQEDCTAPKLADALAPLLSGDTPERQAQLAALAKIRERMFLAQGTPSAKAADVVLSMLDGAPARRAAAA</sequence>
<comment type="function">
    <text evidence="1 11">Condensation of UDP-2,3-diacylglucosamine and 2,3-diacylglucosamine-1-phosphate to form lipid A disaccharide, a precursor of lipid A, a phosphorylated glycolipid that anchors the lipopolysaccharide to the outer membrane of the cell.</text>
</comment>
<dbReference type="GO" id="GO:0016020">
    <property type="term" value="C:membrane"/>
    <property type="evidence" value="ECO:0007669"/>
    <property type="project" value="GOC"/>
</dbReference>
<evidence type="ECO:0000256" key="3">
    <source>
        <dbReference type="ARBA" id="ARBA00012687"/>
    </source>
</evidence>
<evidence type="ECO:0000256" key="6">
    <source>
        <dbReference type="ARBA" id="ARBA00022556"/>
    </source>
</evidence>
<evidence type="ECO:0000256" key="9">
    <source>
        <dbReference type="ARBA" id="ARBA00023098"/>
    </source>
</evidence>
<evidence type="ECO:0000256" key="11">
    <source>
        <dbReference type="HAMAP-Rule" id="MF_00392"/>
    </source>
</evidence>
<evidence type="ECO:0000313" key="13">
    <source>
        <dbReference type="Proteomes" id="UP000623250"/>
    </source>
</evidence>
<keyword evidence="6 11" id="KW-0441">Lipid A biosynthesis</keyword>
<evidence type="ECO:0000256" key="4">
    <source>
        <dbReference type="ARBA" id="ARBA00020902"/>
    </source>
</evidence>
<accession>A0A8I1GD48</accession>
<dbReference type="EMBL" id="JAEMUK010000008">
    <property type="protein sequence ID" value="MBJ7542749.1"/>
    <property type="molecule type" value="Genomic_DNA"/>
</dbReference>
<dbReference type="GO" id="GO:0005543">
    <property type="term" value="F:phospholipid binding"/>
    <property type="evidence" value="ECO:0007669"/>
    <property type="project" value="TreeGrafter"/>
</dbReference>
<keyword evidence="13" id="KW-1185">Reference proteome</keyword>
<comment type="catalytic activity">
    <reaction evidence="10 11">
        <text>a lipid X + a UDP-2-N,3-O-bis[(3R)-3-hydroxyacyl]-alpha-D-glucosamine = a lipid A disaccharide + UDP + H(+)</text>
        <dbReference type="Rhea" id="RHEA:67828"/>
        <dbReference type="ChEBI" id="CHEBI:15378"/>
        <dbReference type="ChEBI" id="CHEBI:58223"/>
        <dbReference type="ChEBI" id="CHEBI:137748"/>
        <dbReference type="ChEBI" id="CHEBI:176338"/>
        <dbReference type="ChEBI" id="CHEBI:176343"/>
        <dbReference type="EC" id="2.4.1.182"/>
    </reaction>
</comment>
<gene>
    <name evidence="11 12" type="primary">lpxB</name>
    <name evidence="12" type="ORF">JDN41_04165</name>
</gene>
<dbReference type="GO" id="GO:0009245">
    <property type="term" value="P:lipid A biosynthetic process"/>
    <property type="evidence" value="ECO:0007669"/>
    <property type="project" value="UniProtKB-UniRule"/>
</dbReference>
<evidence type="ECO:0000313" key="12">
    <source>
        <dbReference type="EMBL" id="MBJ7542749.1"/>
    </source>
</evidence>
<dbReference type="GO" id="GO:0008915">
    <property type="term" value="F:lipid-A-disaccharide synthase activity"/>
    <property type="evidence" value="ECO:0007669"/>
    <property type="project" value="UniProtKB-UniRule"/>
</dbReference>
<comment type="pathway">
    <text evidence="11">Bacterial outer membrane biogenesis; LPS lipid A biosynthesis.</text>
</comment>
<evidence type="ECO:0000256" key="1">
    <source>
        <dbReference type="ARBA" id="ARBA00002056"/>
    </source>
</evidence>
<keyword evidence="8 11" id="KW-0808">Transferase</keyword>
<evidence type="ECO:0000256" key="10">
    <source>
        <dbReference type="ARBA" id="ARBA00048975"/>
    </source>
</evidence>
<evidence type="ECO:0000256" key="2">
    <source>
        <dbReference type="ARBA" id="ARBA00007868"/>
    </source>
</evidence>
<evidence type="ECO:0000256" key="5">
    <source>
        <dbReference type="ARBA" id="ARBA00022516"/>
    </source>
</evidence>
<organism evidence="12 13">
    <name type="scientific">Rhodomicrobium udaipurense</name>
    <dbReference type="NCBI Taxonomy" id="1202716"/>
    <lineage>
        <taxon>Bacteria</taxon>
        <taxon>Pseudomonadati</taxon>
        <taxon>Pseudomonadota</taxon>
        <taxon>Alphaproteobacteria</taxon>
        <taxon>Hyphomicrobiales</taxon>
        <taxon>Hyphomicrobiaceae</taxon>
        <taxon>Rhodomicrobium</taxon>
    </lineage>
</organism>
<reference evidence="12 13" key="1">
    <citation type="submission" date="2020-12" db="EMBL/GenBank/DDBJ databases">
        <title>Revised draft genomes of Rhodomicrobium vannielii ATCC 17100 and Rhodomicrobium udaipurense JA643.</title>
        <authorList>
            <person name="Conners E.M."/>
            <person name="Davenport E.J."/>
            <person name="Bose A."/>
        </authorList>
    </citation>
    <scope>NUCLEOTIDE SEQUENCE [LARGE SCALE GENOMIC DNA]</scope>
    <source>
        <strain evidence="12 13">JA643</strain>
    </source>
</reference>
<dbReference type="Proteomes" id="UP000623250">
    <property type="component" value="Unassembled WGS sequence"/>
</dbReference>
<dbReference type="EC" id="2.4.1.182" evidence="3 11"/>
<dbReference type="AlphaFoldDB" id="A0A8I1GD48"/>
<evidence type="ECO:0000256" key="8">
    <source>
        <dbReference type="ARBA" id="ARBA00022679"/>
    </source>
</evidence>
<protein>
    <recommendedName>
        <fullName evidence="4 11">Lipid-A-disaccharide synthase</fullName>
        <ecNumber evidence="3 11">2.4.1.182</ecNumber>
    </recommendedName>
</protein>
<evidence type="ECO:0000256" key="7">
    <source>
        <dbReference type="ARBA" id="ARBA00022676"/>
    </source>
</evidence>
<comment type="similarity">
    <text evidence="2 11">Belongs to the LpxB family.</text>
</comment>
<keyword evidence="9 11" id="KW-0443">Lipid metabolism</keyword>
<proteinExistence type="inferred from homology"/>
<dbReference type="PANTHER" id="PTHR30372">
    <property type="entry name" value="LIPID-A-DISACCHARIDE SYNTHASE"/>
    <property type="match status" value="1"/>
</dbReference>
<name>A0A8I1GD48_9HYPH</name>
<keyword evidence="5 11" id="KW-0444">Lipid biosynthesis</keyword>
<dbReference type="Pfam" id="PF02684">
    <property type="entry name" value="LpxB"/>
    <property type="match status" value="1"/>
</dbReference>
<dbReference type="UniPathway" id="UPA00973"/>
<dbReference type="HAMAP" id="MF_00392">
    <property type="entry name" value="LpxB"/>
    <property type="match status" value="1"/>
</dbReference>
<keyword evidence="7 11" id="KW-0328">Glycosyltransferase</keyword>
<dbReference type="NCBIfam" id="TIGR00215">
    <property type="entry name" value="lpxB"/>
    <property type="match status" value="1"/>
</dbReference>
<dbReference type="SUPFAM" id="SSF53756">
    <property type="entry name" value="UDP-Glycosyltransferase/glycogen phosphorylase"/>
    <property type="match status" value="1"/>
</dbReference>
<dbReference type="RefSeq" id="WP_037233394.1">
    <property type="nucleotide sequence ID" value="NZ_JAEMUK010000008.1"/>
</dbReference>